<dbReference type="AlphaFoldDB" id="A0A366MP31"/>
<name>A0A366MP31_9BACT</name>
<dbReference type="EMBL" id="PDKB01000028">
    <property type="protein sequence ID" value="RBQ27985.1"/>
    <property type="molecule type" value="Genomic_DNA"/>
</dbReference>
<dbReference type="OrthoDB" id="10010213at2"/>
<accession>A0A366MP31</accession>
<evidence type="ECO:0000313" key="2">
    <source>
        <dbReference type="Proteomes" id="UP000252669"/>
    </source>
</evidence>
<dbReference type="Proteomes" id="UP000252669">
    <property type="component" value="Unassembled WGS sequence"/>
</dbReference>
<keyword evidence="2" id="KW-1185">Reference proteome</keyword>
<protein>
    <submittedName>
        <fullName evidence="1">Uncharacterized protein</fullName>
    </submittedName>
</protein>
<dbReference type="RefSeq" id="WP_113895395.1">
    <property type="nucleotide sequence ID" value="NZ_JANJGA010000027.1"/>
</dbReference>
<evidence type="ECO:0000313" key="1">
    <source>
        <dbReference type="EMBL" id="RBQ27985.1"/>
    </source>
</evidence>
<organism evidence="1 2">
    <name type="scientific">Aliarcobacter vitoriensis</name>
    <dbReference type="NCBI Taxonomy" id="2011099"/>
    <lineage>
        <taxon>Bacteria</taxon>
        <taxon>Pseudomonadati</taxon>
        <taxon>Campylobacterota</taxon>
        <taxon>Epsilonproteobacteria</taxon>
        <taxon>Campylobacterales</taxon>
        <taxon>Arcobacteraceae</taxon>
        <taxon>Aliarcobacter</taxon>
    </lineage>
</organism>
<comment type="caution">
    <text evidence="1">The sequence shown here is derived from an EMBL/GenBank/DDBJ whole genome shotgun (WGS) entry which is preliminary data.</text>
</comment>
<sequence length="88" mass="10230">MNSVLLQKLKEIAVLSLDDFYNYGFSSNETQDNLANWLVMDYLSKLDGIEDFNLIQISLLVHQKLNSLEIIDREFINSIFKSIDDKEV</sequence>
<proteinExistence type="predicted"/>
<gene>
    <name evidence="1" type="ORF">CRU91_11665</name>
</gene>
<reference evidence="1 2" key="1">
    <citation type="submission" date="2017-10" db="EMBL/GenBank/DDBJ databases">
        <title>Genomics of the genus Arcobacter.</title>
        <authorList>
            <person name="Perez-Cataluna A."/>
            <person name="Figueras M.J."/>
        </authorList>
    </citation>
    <scope>NUCLEOTIDE SEQUENCE [LARGE SCALE GENOMIC DNA]</scope>
    <source>
        <strain evidence="1 2">CECT 9230</strain>
    </source>
</reference>